<dbReference type="GO" id="GO:0005975">
    <property type="term" value="P:carbohydrate metabolic process"/>
    <property type="evidence" value="ECO:0007669"/>
    <property type="project" value="InterPro"/>
</dbReference>
<sequence>MDNAALPVLGLELGSTRIKAVLVDDVGAPLASGAYDWENRLEDGWWTYHLEEVQAGVRAAFAALSADWKAKTGTPLTRVGALGISAMMHGYLPFDAAGRQLAPFRTWRNTATGEAAAILTERFSFNIPQRWSISHLYQAMLQGEAHVKDLAYLTTLAGYVHWQLTGEKVLGVGDASGMFPIDSAACDYDTGMLASFDELLAQAGLPFTLRQVLPKVLAAGKDAGCLTPEGARWLDPTGSLAPGAPLAPPEGDAGTGMAATNAVAARTGNVSAGTSVFAMAVLEKPLSRVYPEIDMVTTPAGRPVAMVHCNTCTSDLDAWVKLLGQMAEAAGAKLVKPDLYDLFYQKALEGAPDCGGLVNFNCYSGEPVLGLDEGRPLFVRRPDASLTLENFARAQLYSTMAALKLGMDLLFEKEQVRLERLLGHGGLFKTPVAGQKLLAGALRVPVSVMASAGEGGPWGMALLALYRLRCMQDGAPALEDWLEKFIFAGTEGSTIAPDEADAAGFAAFIKDYAACIPVEKAAVDALR</sequence>
<dbReference type="CDD" id="cd07809">
    <property type="entry name" value="ASKHA_NBD_FGGY_BaXK-like"/>
    <property type="match status" value="1"/>
</dbReference>
<evidence type="ECO:0000256" key="2">
    <source>
        <dbReference type="ARBA" id="ARBA00022679"/>
    </source>
</evidence>
<keyword evidence="2" id="KW-0808">Transferase</keyword>
<organism evidence="6 7">
    <name type="scientific">Candidatus Allofournierella merdipullorum</name>
    <dbReference type="NCBI Taxonomy" id="2838595"/>
    <lineage>
        <taxon>Bacteria</taxon>
        <taxon>Bacillati</taxon>
        <taxon>Bacillota</taxon>
        <taxon>Clostridia</taxon>
        <taxon>Eubacteriales</taxon>
        <taxon>Oscillospiraceae</taxon>
        <taxon>Allofournierella</taxon>
    </lineage>
</organism>
<dbReference type="InterPro" id="IPR018484">
    <property type="entry name" value="FGGY_N"/>
</dbReference>
<dbReference type="InterPro" id="IPR018485">
    <property type="entry name" value="FGGY_C"/>
</dbReference>
<evidence type="ECO:0000259" key="5">
    <source>
        <dbReference type="Pfam" id="PF02782"/>
    </source>
</evidence>
<comment type="similarity">
    <text evidence="1">Belongs to the FGGY kinase family.</text>
</comment>
<comment type="caution">
    <text evidence="6">The sequence shown here is derived from an EMBL/GenBank/DDBJ whole genome shotgun (WGS) entry which is preliminary data.</text>
</comment>
<feature type="domain" description="Carbohydrate kinase FGGY N-terminal" evidence="4">
    <location>
        <begin position="8"/>
        <end position="231"/>
    </location>
</feature>
<evidence type="ECO:0000256" key="3">
    <source>
        <dbReference type="ARBA" id="ARBA00022777"/>
    </source>
</evidence>
<protein>
    <submittedName>
        <fullName evidence="6">ATPase</fullName>
    </submittedName>
</protein>
<reference evidence="6" key="1">
    <citation type="journal article" date="2021" name="PeerJ">
        <title>Extensive microbial diversity within the chicken gut microbiome revealed by metagenomics and culture.</title>
        <authorList>
            <person name="Gilroy R."/>
            <person name="Ravi A."/>
            <person name="Getino M."/>
            <person name="Pursley I."/>
            <person name="Horton D.L."/>
            <person name="Alikhan N.F."/>
            <person name="Baker D."/>
            <person name="Gharbi K."/>
            <person name="Hall N."/>
            <person name="Watson M."/>
            <person name="Adriaenssens E.M."/>
            <person name="Foster-Nyarko E."/>
            <person name="Jarju S."/>
            <person name="Secka A."/>
            <person name="Antonio M."/>
            <person name="Oren A."/>
            <person name="Chaudhuri R.R."/>
            <person name="La Ragione R."/>
            <person name="Hildebrand F."/>
            <person name="Pallen M.J."/>
        </authorList>
    </citation>
    <scope>NUCLEOTIDE SEQUENCE</scope>
    <source>
        <strain evidence="6">ChiGjej4B4-18154</strain>
    </source>
</reference>
<dbReference type="Gene3D" id="3.30.420.40">
    <property type="match status" value="2"/>
</dbReference>
<evidence type="ECO:0000259" key="4">
    <source>
        <dbReference type="Pfam" id="PF00370"/>
    </source>
</evidence>
<dbReference type="EMBL" id="DXBV01000036">
    <property type="protein sequence ID" value="HIZ30387.1"/>
    <property type="molecule type" value="Genomic_DNA"/>
</dbReference>
<dbReference type="AlphaFoldDB" id="A0A9D2E3Z7"/>
<dbReference type="Pfam" id="PF00370">
    <property type="entry name" value="FGGY_N"/>
    <property type="match status" value="1"/>
</dbReference>
<name>A0A9D2E3Z7_9FIRM</name>
<feature type="domain" description="Carbohydrate kinase FGGY C-terminal" evidence="5">
    <location>
        <begin position="269"/>
        <end position="466"/>
    </location>
</feature>
<proteinExistence type="inferred from homology"/>
<evidence type="ECO:0000313" key="7">
    <source>
        <dbReference type="Proteomes" id="UP000824035"/>
    </source>
</evidence>
<accession>A0A9D2E3Z7</accession>
<dbReference type="InterPro" id="IPR050406">
    <property type="entry name" value="FGGY_Carb_Kinase"/>
</dbReference>
<evidence type="ECO:0000313" key="6">
    <source>
        <dbReference type="EMBL" id="HIZ30387.1"/>
    </source>
</evidence>
<evidence type="ECO:0000256" key="1">
    <source>
        <dbReference type="ARBA" id="ARBA00009156"/>
    </source>
</evidence>
<keyword evidence="3" id="KW-0418">Kinase</keyword>
<dbReference type="SUPFAM" id="SSF53067">
    <property type="entry name" value="Actin-like ATPase domain"/>
    <property type="match status" value="2"/>
</dbReference>
<gene>
    <name evidence="6" type="ORF">H9813_04020</name>
</gene>
<reference evidence="6" key="2">
    <citation type="submission" date="2021-04" db="EMBL/GenBank/DDBJ databases">
        <authorList>
            <person name="Gilroy R."/>
        </authorList>
    </citation>
    <scope>NUCLEOTIDE SEQUENCE</scope>
    <source>
        <strain evidence="6">ChiGjej4B4-18154</strain>
    </source>
</reference>
<dbReference type="GO" id="GO:0016301">
    <property type="term" value="F:kinase activity"/>
    <property type="evidence" value="ECO:0007669"/>
    <property type="project" value="UniProtKB-KW"/>
</dbReference>
<dbReference type="Proteomes" id="UP000824035">
    <property type="component" value="Unassembled WGS sequence"/>
</dbReference>
<dbReference type="InterPro" id="IPR043129">
    <property type="entry name" value="ATPase_NBD"/>
</dbReference>
<dbReference type="Pfam" id="PF02782">
    <property type="entry name" value="FGGY_C"/>
    <property type="match status" value="1"/>
</dbReference>
<dbReference type="PANTHER" id="PTHR43095">
    <property type="entry name" value="SUGAR KINASE"/>
    <property type="match status" value="1"/>
</dbReference>
<dbReference type="PANTHER" id="PTHR43095:SF5">
    <property type="entry name" value="XYLULOSE KINASE"/>
    <property type="match status" value="1"/>
</dbReference>